<sequence>MKKNLLKMIHFQAMEEYPDECCGVILGNPENSDGDIVFRCANIQNQLHAKDPKNFPRDATTAFTIDPKDLFTIEKKKRTRGWNIKTFYHSHPEHDAYFSAEDKKMALSEWGDPWYPDATHLVVSVYNGVVQDQALFAWDPEKKVFEEQPKEPLQFNS</sequence>
<accession>A0A3B1D7Z3</accession>
<keyword evidence="2" id="KW-0479">Metal-binding</keyword>
<dbReference type="Pfam" id="PF14464">
    <property type="entry name" value="Prok-JAB"/>
    <property type="match status" value="1"/>
</dbReference>
<keyword evidence="5" id="KW-0482">Metalloprotease</keyword>
<gene>
    <name evidence="7" type="ORF">MNBD_NITROSPINAE05-433</name>
</gene>
<evidence type="ECO:0000256" key="2">
    <source>
        <dbReference type="ARBA" id="ARBA00022723"/>
    </source>
</evidence>
<keyword evidence="1" id="KW-0645">Protease</keyword>
<dbReference type="CDD" id="cd08070">
    <property type="entry name" value="MPN_like"/>
    <property type="match status" value="1"/>
</dbReference>
<feature type="domain" description="JAB" evidence="6">
    <location>
        <begin position="4"/>
        <end position="117"/>
    </location>
</feature>
<evidence type="ECO:0000256" key="1">
    <source>
        <dbReference type="ARBA" id="ARBA00022670"/>
    </source>
</evidence>
<evidence type="ECO:0000313" key="7">
    <source>
        <dbReference type="EMBL" id="VAX32078.1"/>
    </source>
</evidence>
<dbReference type="AlphaFoldDB" id="A0A3B1D7Z3"/>
<evidence type="ECO:0000256" key="4">
    <source>
        <dbReference type="ARBA" id="ARBA00022833"/>
    </source>
</evidence>
<dbReference type="PANTHER" id="PTHR34858:SF1">
    <property type="entry name" value="CYSO-CYSTEINE PEPTIDASE"/>
    <property type="match status" value="1"/>
</dbReference>
<dbReference type="Gene3D" id="3.40.140.10">
    <property type="entry name" value="Cytidine Deaminase, domain 2"/>
    <property type="match status" value="1"/>
</dbReference>
<organism evidence="7">
    <name type="scientific">hydrothermal vent metagenome</name>
    <dbReference type="NCBI Taxonomy" id="652676"/>
    <lineage>
        <taxon>unclassified sequences</taxon>
        <taxon>metagenomes</taxon>
        <taxon>ecological metagenomes</taxon>
    </lineage>
</organism>
<evidence type="ECO:0000256" key="3">
    <source>
        <dbReference type="ARBA" id="ARBA00022801"/>
    </source>
</evidence>
<dbReference type="SUPFAM" id="SSF102712">
    <property type="entry name" value="JAB1/MPN domain"/>
    <property type="match status" value="1"/>
</dbReference>
<keyword evidence="3" id="KW-0378">Hydrolase</keyword>
<dbReference type="GO" id="GO:0008270">
    <property type="term" value="F:zinc ion binding"/>
    <property type="evidence" value="ECO:0007669"/>
    <property type="project" value="TreeGrafter"/>
</dbReference>
<evidence type="ECO:0000259" key="6">
    <source>
        <dbReference type="Pfam" id="PF14464"/>
    </source>
</evidence>
<dbReference type="GO" id="GO:0008235">
    <property type="term" value="F:metalloexopeptidase activity"/>
    <property type="evidence" value="ECO:0007669"/>
    <property type="project" value="TreeGrafter"/>
</dbReference>
<proteinExistence type="predicted"/>
<evidence type="ECO:0000256" key="5">
    <source>
        <dbReference type="ARBA" id="ARBA00023049"/>
    </source>
</evidence>
<dbReference type="InterPro" id="IPR028090">
    <property type="entry name" value="JAB_dom_prok"/>
</dbReference>
<reference evidence="7" key="1">
    <citation type="submission" date="2018-06" db="EMBL/GenBank/DDBJ databases">
        <authorList>
            <person name="Zhirakovskaya E."/>
        </authorList>
    </citation>
    <scope>NUCLEOTIDE SEQUENCE</scope>
</reference>
<dbReference type="PANTHER" id="PTHR34858">
    <property type="entry name" value="CYSO-CYSTEINE PEPTIDASE"/>
    <property type="match status" value="1"/>
</dbReference>
<dbReference type="InterPro" id="IPR051929">
    <property type="entry name" value="VirAsm_ModProt"/>
</dbReference>
<protein>
    <recommendedName>
        <fullName evidence="6">JAB domain-containing protein</fullName>
    </recommendedName>
</protein>
<name>A0A3B1D7Z3_9ZZZZ</name>
<keyword evidence="4" id="KW-0862">Zinc</keyword>
<dbReference type="GO" id="GO:0006508">
    <property type="term" value="P:proteolysis"/>
    <property type="evidence" value="ECO:0007669"/>
    <property type="project" value="UniProtKB-KW"/>
</dbReference>
<dbReference type="EMBL" id="UOGG01000184">
    <property type="protein sequence ID" value="VAX32078.1"/>
    <property type="molecule type" value="Genomic_DNA"/>
</dbReference>